<sequence>MRVALASRSLQEPRLVVVGTHTHVAPFIPQTEEELGHFPLPFRSN</sequence>
<gene>
    <name evidence="1" type="ORF">COO91_06963</name>
</gene>
<protein>
    <submittedName>
        <fullName evidence="1">Uncharacterized protein</fullName>
    </submittedName>
</protein>
<name>A0A2K8SZQ3_9NOSO</name>
<organism evidence="1 2">
    <name type="scientific">Nostoc flagelliforme CCNUN1</name>
    <dbReference type="NCBI Taxonomy" id="2038116"/>
    <lineage>
        <taxon>Bacteria</taxon>
        <taxon>Bacillati</taxon>
        <taxon>Cyanobacteriota</taxon>
        <taxon>Cyanophyceae</taxon>
        <taxon>Nostocales</taxon>
        <taxon>Nostocaceae</taxon>
        <taxon>Nostoc</taxon>
    </lineage>
</organism>
<dbReference type="EMBL" id="CP024785">
    <property type="protein sequence ID" value="AUB40927.1"/>
    <property type="molecule type" value="Genomic_DNA"/>
</dbReference>
<accession>A0A2K8SZQ3</accession>
<dbReference type="KEGG" id="nfl:COO91_06963"/>
<proteinExistence type="predicted"/>
<evidence type="ECO:0000313" key="1">
    <source>
        <dbReference type="EMBL" id="AUB40927.1"/>
    </source>
</evidence>
<dbReference type="Proteomes" id="UP000232003">
    <property type="component" value="Chromosome"/>
</dbReference>
<keyword evidence="2" id="KW-1185">Reference proteome</keyword>
<dbReference type="AlphaFoldDB" id="A0A2K8SZQ3"/>
<reference evidence="1 2" key="1">
    <citation type="submission" date="2017-11" db="EMBL/GenBank/DDBJ databases">
        <title>Complete genome of a free-living desiccation-tolerant cyanobacterium and its photosynthetic adaptation to extreme terrestrial habitat.</title>
        <authorList>
            <person name="Shang J."/>
        </authorList>
    </citation>
    <scope>NUCLEOTIDE SEQUENCE [LARGE SCALE GENOMIC DNA]</scope>
    <source>
        <strain evidence="1 2">CCNUN1</strain>
    </source>
</reference>
<evidence type="ECO:0000313" key="2">
    <source>
        <dbReference type="Proteomes" id="UP000232003"/>
    </source>
</evidence>